<dbReference type="InterPro" id="IPR007492">
    <property type="entry name" value="LytTR_DNA-bd_dom"/>
</dbReference>
<feature type="domain" description="HTH LytTR-type" evidence="1">
    <location>
        <begin position="35"/>
        <end position="128"/>
    </location>
</feature>
<name>A0ABT6YF37_9BACT</name>
<gene>
    <name evidence="2" type="ORF">QM524_23420</name>
</gene>
<dbReference type="Gene3D" id="2.40.50.1020">
    <property type="entry name" value="LytTr DNA-binding domain"/>
    <property type="match status" value="1"/>
</dbReference>
<sequence length="136" mass="15736">MRTHTNQMPNASKIAYPYLFEKCPPELADKPKYNVTIPTGDILFIEAQVNYSVIYQHHKPAKVFSITIKNLLPRLEAKANHFIRVHKAYIINIHYVAEYTNKFIILKSGKSIPISKRRWKEVNNALSTFGFYVKAA</sequence>
<keyword evidence="2" id="KW-0238">DNA-binding</keyword>
<dbReference type="PROSITE" id="PS50930">
    <property type="entry name" value="HTH_LYTTR"/>
    <property type="match status" value="1"/>
</dbReference>
<dbReference type="EMBL" id="JASHIF010000026">
    <property type="protein sequence ID" value="MDI9862193.1"/>
    <property type="molecule type" value="Genomic_DNA"/>
</dbReference>
<keyword evidence="3" id="KW-1185">Reference proteome</keyword>
<accession>A0ABT6YF37</accession>
<dbReference type="SMART" id="SM00850">
    <property type="entry name" value="LytTR"/>
    <property type="match status" value="1"/>
</dbReference>
<dbReference type="RefSeq" id="WP_095163399.1">
    <property type="nucleotide sequence ID" value="NZ_JASHIF010000026.1"/>
</dbReference>
<dbReference type="Proteomes" id="UP001236507">
    <property type="component" value="Unassembled WGS sequence"/>
</dbReference>
<dbReference type="GO" id="GO:0003677">
    <property type="term" value="F:DNA binding"/>
    <property type="evidence" value="ECO:0007669"/>
    <property type="project" value="UniProtKB-KW"/>
</dbReference>
<evidence type="ECO:0000313" key="2">
    <source>
        <dbReference type="EMBL" id="MDI9862193.1"/>
    </source>
</evidence>
<evidence type="ECO:0000259" key="1">
    <source>
        <dbReference type="PROSITE" id="PS50930"/>
    </source>
</evidence>
<proteinExistence type="predicted"/>
<organism evidence="2 3">
    <name type="scientific">Flectobacillus roseus</name>
    <dbReference type="NCBI Taxonomy" id="502259"/>
    <lineage>
        <taxon>Bacteria</taxon>
        <taxon>Pseudomonadati</taxon>
        <taxon>Bacteroidota</taxon>
        <taxon>Cytophagia</taxon>
        <taxon>Cytophagales</taxon>
        <taxon>Flectobacillaceae</taxon>
        <taxon>Flectobacillus</taxon>
    </lineage>
</organism>
<comment type="caution">
    <text evidence="2">The sequence shown here is derived from an EMBL/GenBank/DDBJ whole genome shotgun (WGS) entry which is preliminary data.</text>
</comment>
<dbReference type="Pfam" id="PF04397">
    <property type="entry name" value="LytTR"/>
    <property type="match status" value="1"/>
</dbReference>
<evidence type="ECO:0000313" key="3">
    <source>
        <dbReference type="Proteomes" id="UP001236507"/>
    </source>
</evidence>
<protein>
    <submittedName>
        <fullName evidence="2">LytTR family DNA-binding domain-containing protein</fullName>
    </submittedName>
</protein>
<reference evidence="2 3" key="1">
    <citation type="submission" date="2023-05" db="EMBL/GenBank/DDBJ databases">
        <title>Novel species of genus Flectobacillus isolated from stream in China.</title>
        <authorList>
            <person name="Lu H."/>
        </authorList>
    </citation>
    <scope>NUCLEOTIDE SEQUENCE [LARGE SCALE GENOMIC DNA]</scope>
    <source>
        <strain evidence="2 3">KCTC 42575</strain>
    </source>
</reference>